<feature type="domain" description="ABC3 transporter permease C-terminal" evidence="7">
    <location>
        <begin position="289"/>
        <end position="406"/>
    </location>
</feature>
<evidence type="ECO:0000259" key="8">
    <source>
        <dbReference type="Pfam" id="PF12704"/>
    </source>
</evidence>
<dbReference type="Pfam" id="PF02687">
    <property type="entry name" value="FtsX"/>
    <property type="match status" value="2"/>
</dbReference>
<feature type="transmembrane region" description="Helical" evidence="6">
    <location>
        <begin position="380"/>
        <end position="401"/>
    </location>
</feature>
<organism evidence="9 10">
    <name type="scientific">Spirosoma aureum</name>
    <dbReference type="NCBI Taxonomy" id="2692134"/>
    <lineage>
        <taxon>Bacteria</taxon>
        <taxon>Pseudomonadati</taxon>
        <taxon>Bacteroidota</taxon>
        <taxon>Cytophagia</taxon>
        <taxon>Cytophagales</taxon>
        <taxon>Cytophagaceae</taxon>
        <taxon>Spirosoma</taxon>
    </lineage>
</organism>
<evidence type="ECO:0000256" key="6">
    <source>
        <dbReference type="SAM" id="Phobius"/>
    </source>
</evidence>
<dbReference type="InterPro" id="IPR050250">
    <property type="entry name" value="Macrolide_Exporter_MacB"/>
</dbReference>
<dbReference type="EMBL" id="CP050063">
    <property type="protein sequence ID" value="QIP17802.1"/>
    <property type="molecule type" value="Genomic_DNA"/>
</dbReference>
<evidence type="ECO:0000256" key="3">
    <source>
        <dbReference type="ARBA" id="ARBA00022692"/>
    </source>
</evidence>
<dbReference type="GO" id="GO:0005886">
    <property type="term" value="C:plasma membrane"/>
    <property type="evidence" value="ECO:0007669"/>
    <property type="project" value="UniProtKB-SubCell"/>
</dbReference>
<proteinExistence type="predicted"/>
<dbReference type="PROSITE" id="PS51257">
    <property type="entry name" value="PROKAR_LIPOPROTEIN"/>
    <property type="match status" value="1"/>
</dbReference>
<evidence type="ECO:0000256" key="2">
    <source>
        <dbReference type="ARBA" id="ARBA00022475"/>
    </source>
</evidence>
<evidence type="ECO:0000313" key="9">
    <source>
        <dbReference type="EMBL" id="QIP17802.1"/>
    </source>
</evidence>
<dbReference type="InterPro" id="IPR003838">
    <property type="entry name" value="ABC3_permease_C"/>
</dbReference>
<sequence length="794" mass="88785">MLRSYLKIAFRNLWKHKSFSFINVMGLSVGMSACFLIALYVHFELTYDAFHKKADRIYRLATDIKTTSETIHYGISSWAFAPNLKKEFPEVENFVRVSVKERLVRKGDLKFQENKTVFADSSLFSVFDFKLLKGDLQTALKEPMSVVVPEKTARKYFGNADPIGQTLLLGDEGVPAKVTGVMQDIPENSQIKGDLFVSMVSYTQHFNKGIDEDWGSFGTYSYLLLKPGVNPDALAQKFPSFLENHAGKMMREQQMFLTMVMEPLRNVYLYSTRPGEESGSMTNVSIFSAIGLFILLIACINFINLTTARSVDRAKEVGIRKAIGAAKWLLAQQFIGESVLICLIAFGCSLVLSTVSIPWFNTLSGKMISPGILNNLPFVGGLFVASLIIGCLAGAYPALMLSSFEPVIVLKGRFRGNASSVLVRKGLVTAQFVISTALIISTIVIYTQVDFMRSRDLGFSKDQMLVIKTQTGSKRDAFSAAIRGLNGVKSTAASSSIPGGWNPQAHTMIENKNGDMQIGNLDVYRVDFDFIPQFDLKIVAGRAFSANFRSDSTQALIINEAMTKALGYSTPQEAIGKKFDQWDRKGTIIGVLKDFHYKSLQETIKPLTFRAIDWWNGDLLSVKMAGRQVKETLVAIETQWKQKNPDRPFDYYFMDEFFDRQYRSDERFQTLFLNFAILAIFISCLGLLGLASYATVQRTKEIGVRKVLGASTGSIVGLLSKDFLKLVLLAFLIASPIAWYGMHRWLQNFAYQADIQWWVFVLAATLSITVAFVTISFQSIRAALMNPVTSLRSE</sequence>
<keyword evidence="2" id="KW-1003">Cell membrane</keyword>
<dbReference type="AlphaFoldDB" id="A0A6G9AZB5"/>
<gene>
    <name evidence="9" type="ORF">G8759_13870</name>
</gene>
<feature type="transmembrane region" description="Helical" evidence="6">
    <location>
        <begin position="21"/>
        <end position="43"/>
    </location>
</feature>
<feature type="transmembrane region" description="Helical" evidence="6">
    <location>
        <begin position="422"/>
        <end position="446"/>
    </location>
</feature>
<protein>
    <submittedName>
        <fullName evidence="9">FtsX-like permease family protein</fullName>
    </submittedName>
</protein>
<dbReference type="Proteomes" id="UP000501802">
    <property type="component" value="Chromosome"/>
</dbReference>
<comment type="subcellular location">
    <subcellularLocation>
        <location evidence="1">Cell membrane</location>
        <topology evidence="1">Multi-pass membrane protein</topology>
    </subcellularLocation>
</comment>
<dbReference type="PANTHER" id="PTHR30572:SF18">
    <property type="entry name" value="ABC-TYPE MACROLIDE FAMILY EXPORT SYSTEM PERMEASE COMPONENT 2"/>
    <property type="match status" value="1"/>
</dbReference>
<feature type="transmembrane region" description="Helical" evidence="6">
    <location>
        <begin position="339"/>
        <end position="360"/>
    </location>
</feature>
<keyword evidence="4 6" id="KW-1133">Transmembrane helix</keyword>
<evidence type="ECO:0000313" key="10">
    <source>
        <dbReference type="Proteomes" id="UP000501802"/>
    </source>
</evidence>
<feature type="domain" description="MacB-like periplasmic core" evidence="8">
    <location>
        <begin position="20"/>
        <end position="237"/>
    </location>
</feature>
<accession>A0A6G9AZB5</accession>
<keyword evidence="5 6" id="KW-0472">Membrane</keyword>
<dbReference type="GO" id="GO:0022857">
    <property type="term" value="F:transmembrane transporter activity"/>
    <property type="evidence" value="ECO:0007669"/>
    <property type="project" value="TreeGrafter"/>
</dbReference>
<dbReference type="PANTHER" id="PTHR30572">
    <property type="entry name" value="MEMBRANE COMPONENT OF TRANSPORTER-RELATED"/>
    <property type="match status" value="1"/>
</dbReference>
<feature type="transmembrane region" description="Helical" evidence="6">
    <location>
        <begin position="671"/>
        <end position="696"/>
    </location>
</feature>
<evidence type="ECO:0000256" key="1">
    <source>
        <dbReference type="ARBA" id="ARBA00004651"/>
    </source>
</evidence>
<feature type="transmembrane region" description="Helical" evidence="6">
    <location>
        <begin position="755"/>
        <end position="777"/>
    </location>
</feature>
<evidence type="ECO:0000256" key="5">
    <source>
        <dbReference type="ARBA" id="ARBA00023136"/>
    </source>
</evidence>
<feature type="domain" description="ABC3 transporter permease C-terminal" evidence="7">
    <location>
        <begin position="675"/>
        <end position="787"/>
    </location>
</feature>
<dbReference type="KEGG" id="spib:G8759_13870"/>
<dbReference type="InterPro" id="IPR025857">
    <property type="entry name" value="MacB_PCD"/>
</dbReference>
<evidence type="ECO:0000259" key="7">
    <source>
        <dbReference type="Pfam" id="PF02687"/>
    </source>
</evidence>
<reference evidence="9 10" key="1">
    <citation type="submission" date="2020-03" db="EMBL/GenBank/DDBJ databases">
        <authorList>
            <person name="Kim M.K."/>
        </authorList>
    </citation>
    <scope>NUCLEOTIDE SEQUENCE [LARGE SCALE GENOMIC DNA]</scope>
    <source>
        <strain evidence="9 10">BT328</strain>
    </source>
</reference>
<keyword evidence="10" id="KW-1185">Reference proteome</keyword>
<name>A0A6G9AZB5_9BACT</name>
<evidence type="ECO:0000256" key="4">
    <source>
        <dbReference type="ARBA" id="ARBA00022989"/>
    </source>
</evidence>
<feature type="transmembrane region" description="Helical" evidence="6">
    <location>
        <begin position="286"/>
        <end position="305"/>
    </location>
</feature>
<keyword evidence="3 6" id="KW-0812">Transmembrane</keyword>
<feature type="transmembrane region" description="Helical" evidence="6">
    <location>
        <begin position="723"/>
        <end position="743"/>
    </location>
</feature>
<dbReference type="Pfam" id="PF12704">
    <property type="entry name" value="MacB_PCD"/>
    <property type="match status" value="1"/>
</dbReference>